<evidence type="ECO:0000313" key="3">
    <source>
        <dbReference type="EMBL" id="SHO54740.1"/>
    </source>
</evidence>
<dbReference type="Proteomes" id="UP000184600">
    <property type="component" value="Unassembled WGS sequence"/>
</dbReference>
<feature type="transmembrane region" description="Helical" evidence="2">
    <location>
        <begin position="16"/>
        <end position="34"/>
    </location>
</feature>
<keyword evidence="4" id="KW-1185">Reference proteome</keyword>
<feature type="region of interest" description="Disordered" evidence="1">
    <location>
        <begin position="293"/>
        <end position="318"/>
    </location>
</feature>
<evidence type="ECO:0000256" key="1">
    <source>
        <dbReference type="SAM" id="MobiDB-lite"/>
    </source>
</evidence>
<reference evidence="4" key="1">
    <citation type="submission" date="2016-12" db="EMBL/GenBank/DDBJ databases">
        <authorList>
            <person name="Rodrigo-Torres L."/>
            <person name="Arahal R.D."/>
            <person name="Lucena T."/>
        </authorList>
    </citation>
    <scope>NUCLEOTIDE SEQUENCE [LARGE SCALE GENOMIC DNA]</scope>
</reference>
<proteinExistence type="predicted"/>
<feature type="compositionally biased region" description="Polar residues" evidence="1">
    <location>
        <begin position="299"/>
        <end position="318"/>
    </location>
</feature>
<dbReference type="STRING" id="1117707.VQ7734_00458"/>
<evidence type="ECO:0000256" key="2">
    <source>
        <dbReference type="SAM" id="Phobius"/>
    </source>
</evidence>
<keyword evidence="2" id="KW-0472">Membrane</keyword>
<keyword evidence="2" id="KW-0812">Transmembrane</keyword>
<dbReference type="EMBL" id="FRFG01000007">
    <property type="protein sequence ID" value="SHO54740.1"/>
    <property type="molecule type" value="Genomic_DNA"/>
</dbReference>
<gene>
    <name evidence="3" type="ORF">VQ7734_00458</name>
</gene>
<feature type="transmembrane region" description="Helical" evidence="2">
    <location>
        <begin position="822"/>
        <end position="842"/>
    </location>
</feature>
<dbReference type="AlphaFoldDB" id="A0A1M7YQ59"/>
<keyword evidence="2" id="KW-1133">Transmembrane helix</keyword>
<organism evidence="3 4">
    <name type="scientific">Vibrio quintilis</name>
    <dbReference type="NCBI Taxonomy" id="1117707"/>
    <lineage>
        <taxon>Bacteria</taxon>
        <taxon>Pseudomonadati</taxon>
        <taxon>Pseudomonadota</taxon>
        <taxon>Gammaproteobacteria</taxon>
        <taxon>Vibrionales</taxon>
        <taxon>Vibrionaceae</taxon>
        <taxon>Vibrio</taxon>
    </lineage>
</organism>
<protein>
    <submittedName>
        <fullName evidence="3">Uncharacterized protein</fullName>
    </submittedName>
</protein>
<feature type="transmembrane region" description="Helical" evidence="2">
    <location>
        <begin position="791"/>
        <end position="815"/>
    </location>
</feature>
<accession>A0A1M7YQ59</accession>
<evidence type="ECO:0000313" key="4">
    <source>
        <dbReference type="Proteomes" id="UP000184600"/>
    </source>
</evidence>
<dbReference type="RefSeq" id="WP_073579650.1">
    <property type="nucleotide sequence ID" value="NZ_AP024897.1"/>
</dbReference>
<dbReference type="OrthoDB" id="8540209at2"/>
<sequence>MIQLLSRCLKNRCTRPVSLLPWLFCFVLIFWGFIPPVPTAASSTTATTSVPATVPVPTTATTASATVNNTSQTSSDAIRAGSEFEKCNLRLRDDKAPYDVRTIQYQLNALYQDDPQFPHDDKYLNDGRWGKVTRSWLAYFCAEFDVVQPASHQAFMESILIDLDRATYLNALYPNWRGYIAPTTLLHLKQSEIADKIIAGIVQKTSQPEIRKEDTTPDLPVYYQLTAADLTRLGQRQAILAKLQKLESQQFEQRSTLFNTLHEAFAKLGKSVDINALIESQRLSLPAAPAQTLKIKSGGTDNPQNKTDSNTTQPGDKETTINFQSAAPQQIIWQMKPGALQNILNQDNLVPVDKALLKKLAPLQNQAFASDLMIAMAFKLAGLPTSGEAAESILDLAKKEGNMPQSQTPMLWEAPDDCGCQDSKPAIQSDGTFYGFAPYWSLSGSPAAKGGTPRETIRFSQLDRIGYIAAVIKPAGDNAELILPPNWQNRPEFTQFLQTAKRYRSAVDLVVTTPKHLTKAQLIRILTRRTNATDLVTSLVAAVKQPLGKRFVNQMKPLLSFGLSPVPTMGDGVTLYLDLSPLNDEASQQIFLDFVRRLKAALLGVPVSDQLTATPGDRYFLNIVIPVKTITSHSYGDPENIYDLDNLNQLARLTNLLITLPGDPASNPPDNTSAEQPATQHDLDEISQIRELQAWLGGQQDQETVAKIFPDIVPVLVTADSRGQKNALDRLVRLSSWNYAGAAFWPVPLDEADQQLISATFFPESPLLYPLLNQLRQTFTHVMNFVCPNRWLLRVTLAGIFTIMIVLLVSSMWIYPLRRHLNSLPFVAFSCASVLALMLVFIADPFFKDYQLEIVFAFMLMTGLILAAVWLANREGDKP</sequence>
<feature type="transmembrane region" description="Helical" evidence="2">
    <location>
        <begin position="854"/>
        <end position="872"/>
    </location>
</feature>
<name>A0A1M7YQ59_9VIBR</name>